<dbReference type="EMBL" id="CATNWA010009377">
    <property type="protein sequence ID" value="CAI9557919.1"/>
    <property type="molecule type" value="Genomic_DNA"/>
</dbReference>
<protein>
    <recommendedName>
        <fullName evidence="1">C-type lectin domain-containing protein</fullName>
    </recommendedName>
</protein>
<dbReference type="PROSITE" id="PS50041">
    <property type="entry name" value="C_TYPE_LECTIN_2"/>
    <property type="match status" value="1"/>
</dbReference>
<dbReference type="Pfam" id="PF00059">
    <property type="entry name" value="Lectin_C"/>
    <property type="match status" value="1"/>
</dbReference>
<evidence type="ECO:0000313" key="3">
    <source>
        <dbReference type="Proteomes" id="UP001162483"/>
    </source>
</evidence>
<dbReference type="InterPro" id="IPR016186">
    <property type="entry name" value="C-type_lectin-like/link_sf"/>
</dbReference>
<gene>
    <name evidence="2" type="ORF">SPARVUS_LOCUS4790107</name>
</gene>
<comment type="caution">
    <text evidence="2">The sequence shown here is derived from an EMBL/GenBank/DDBJ whole genome shotgun (WGS) entry which is preliminary data.</text>
</comment>
<dbReference type="InterPro" id="IPR016187">
    <property type="entry name" value="CTDL_fold"/>
</dbReference>
<organism evidence="2 3">
    <name type="scientific">Staurois parvus</name>
    <dbReference type="NCBI Taxonomy" id="386267"/>
    <lineage>
        <taxon>Eukaryota</taxon>
        <taxon>Metazoa</taxon>
        <taxon>Chordata</taxon>
        <taxon>Craniata</taxon>
        <taxon>Vertebrata</taxon>
        <taxon>Euteleostomi</taxon>
        <taxon>Amphibia</taxon>
        <taxon>Batrachia</taxon>
        <taxon>Anura</taxon>
        <taxon>Neobatrachia</taxon>
        <taxon>Ranoidea</taxon>
        <taxon>Ranidae</taxon>
        <taxon>Staurois</taxon>
    </lineage>
</organism>
<evidence type="ECO:0000313" key="2">
    <source>
        <dbReference type="EMBL" id="CAI9557919.1"/>
    </source>
</evidence>
<dbReference type="SUPFAM" id="SSF56436">
    <property type="entry name" value="C-type lectin-like"/>
    <property type="match status" value="1"/>
</dbReference>
<dbReference type="InterPro" id="IPR050111">
    <property type="entry name" value="C-type_lectin/snaclec_domain"/>
</dbReference>
<feature type="domain" description="C-type lectin" evidence="1">
    <location>
        <begin position="34"/>
        <end position="148"/>
    </location>
</feature>
<dbReference type="PANTHER" id="PTHR22803">
    <property type="entry name" value="MANNOSE, PHOSPHOLIPASE, LECTIN RECEPTOR RELATED"/>
    <property type="match status" value="1"/>
</dbReference>
<evidence type="ECO:0000259" key="1">
    <source>
        <dbReference type="PROSITE" id="PS50041"/>
    </source>
</evidence>
<dbReference type="CDD" id="cd00037">
    <property type="entry name" value="CLECT"/>
    <property type="match status" value="1"/>
</dbReference>
<accession>A0ABN9CCV7</accession>
<dbReference type="Gene3D" id="3.10.100.10">
    <property type="entry name" value="Mannose-Binding Protein A, subunit A"/>
    <property type="match status" value="1"/>
</dbReference>
<keyword evidence="3" id="KW-1185">Reference proteome</keyword>
<name>A0ABN9CCV7_9NEOB</name>
<sequence>MIKVKSFTSVMVYHGTYGGANAKATKCPFGWTPRDSSCYKHITEQKATWITAARICQEQYHGTLVDIFSKEQMDWLWNFSRRKSFWIGLTNRANSGNWEWSKGEKTTFTNWKRRPTRQTRKGKNCVSVQKKGKWHLKNCQKLNYFICSKRV</sequence>
<dbReference type="SMART" id="SM00034">
    <property type="entry name" value="CLECT"/>
    <property type="match status" value="1"/>
</dbReference>
<reference evidence="2" key="1">
    <citation type="submission" date="2023-05" db="EMBL/GenBank/DDBJ databases">
        <authorList>
            <person name="Stuckert A."/>
        </authorList>
    </citation>
    <scope>NUCLEOTIDE SEQUENCE</scope>
</reference>
<proteinExistence type="predicted"/>
<dbReference type="InterPro" id="IPR001304">
    <property type="entry name" value="C-type_lectin-like"/>
</dbReference>
<dbReference type="Proteomes" id="UP001162483">
    <property type="component" value="Unassembled WGS sequence"/>
</dbReference>